<dbReference type="InterPro" id="IPR040980">
    <property type="entry name" value="SWI2_SNF2"/>
</dbReference>
<keyword evidence="7 10" id="KW-0378">Hydrolase</keyword>
<accession>A0ABU7YW87</accession>
<comment type="function">
    <text evidence="10">Subunit R is required for both nuclease and ATPase activities, but not for modification.</text>
</comment>
<dbReference type="SMART" id="SM00487">
    <property type="entry name" value="DEXDc"/>
    <property type="match status" value="1"/>
</dbReference>
<dbReference type="InterPro" id="IPR014001">
    <property type="entry name" value="Helicase_ATP-bd"/>
</dbReference>
<evidence type="ECO:0000256" key="8">
    <source>
        <dbReference type="ARBA" id="ARBA00022840"/>
    </source>
</evidence>
<dbReference type="Pfam" id="PF18766">
    <property type="entry name" value="SWI2_SNF2"/>
    <property type="match status" value="1"/>
</dbReference>
<evidence type="ECO:0000313" key="14">
    <source>
        <dbReference type="Proteomes" id="UP001355056"/>
    </source>
</evidence>
<dbReference type="RefSeq" id="WP_332614981.1">
    <property type="nucleotide sequence ID" value="NZ_JAXGFP010000002.1"/>
</dbReference>
<keyword evidence="4 10" id="KW-0547">Nucleotide-binding</keyword>
<dbReference type="Pfam" id="PF22679">
    <property type="entry name" value="T1R_D3-like"/>
    <property type="match status" value="1"/>
</dbReference>
<dbReference type="SUPFAM" id="SSF52540">
    <property type="entry name" value="P-loop containing nucleoside triphosphate hydrolases"/>
    <property type="match status" value="1"/>
</dbReference>
<keyword evidence="9 10" id="KW-0238">DNA-binding</keyword>
<protein>
    <recommendedName>
        <fullName evidence="10">Type I restriction enzyme endonuclease subunit</fullName>
        <shortName evidence="10">R protein</shortName>
        <ecNumber evidence="10">3.1.21.3</ecNumber>
    </recommendedName>
</protein>
<comment type="caution">
    <text evidence="13">The sequence shown here is derived from an EMBL/GenBank/DDBJ whole genome shotgun (WGS) entry which is preliminary data.</text>
</comment>
<evidence type="ECO:0000256" key="7">
    <source>
        <dbReference type="ARBA" id="ARBA00022801"/>
    </source>
</evidence>
<evidence type="ECO:0000256" key="10">
    <source>
        <dbReference type="RuleBase" id="RU364115"/>
    </source>
</evidence>
<evidence type="ECO:0000256" key="2">
    <source>
        <dbReference type="ARBA" id="ARBA00008598"/>
    </source>
</evidence>
<comment type="catalytic activity">
    <reaction evidence="1 10">
        <text>Endonucleolytic cleavage of DNA to give random double-stranded fragments with terminal 5'-phosphates, ATP is simultaneously hydrolyzed.</text>
        <dbReference type="EC" id="3.1.21.3"/>
    </reaction>
</comment>
<sequence length="1039" mass="118674">MKRWKPLSDRWCKTSSPASSVSRRTPPMPDHVLDAPADYTVRTLFNEETTVEREIIEHLKSPAMGWTWRPHVQIARLRPDEREVLLLPLLRDKLKQLNPSVLTDDARVDAIVTRLRACRDNQQWLAWLKHGINHQFDPAETYKDVRLIDYDDLDANDWCVTNQFPVEGHSPRRPDIVLLINGIPVLVIEAKTASRKKPDWREGAQQLGMYAEQIDQLFYTNAYGVGVNETRMMYGVPGRRLQFWLQWRDPWPHEVDEFDEMKVSLYGLFDRANLLDFIRHFIVFVTKDGKTDKVVVRYQQFDAVRDIMERATDLTLPAEKRRGLIWHTQGSGKTLTMIYAARSLWEEPGLQSPTVILLVDREQLGSQMDRELRSTGTENVHVADSRRDLEAKLRGDYRGVILTTVHLFEGMPARITDGRSNVIVMADEAHRTQERELGTYMRAAVEGASLFGFTGTPIENDDHNTPKAWGFVRDDGKIERYMGRPYTVTDALRDGVVKPIHWQPRVTDWQLEGDKLDIAFKREFGHLAVAEQNKLSTEGAKLDALLFHPTRIRQVADDVTSHFGEHVRPNGFKAMVVCKDKKAVRLYTEALRARLGDDVVMPVISEAPNEDPEAIRALYLGEAKRKKLLNEFLVAADSGKPEDQDKPYRKVEVLVVCNMLLTGFDAPILQALYLDKKLRDHELLQTIARVNRPYNELKGHGLVLDYYGIFDNLNEALNYKPDELGDVAFPFEKIREHFRRTFEEVWGLFPLNAVARDGSHGAFVAAMRLLRDIDGLEKQFDTGYRNLRVLYEALQPDEQLRDFVRPYAWLTKLYMLYRKKFYPEAALEAAAEDAARTQELIREHIDVQELEREFPTYVLDEHFLTKLDDKTPDAKALDIEAMLTAELRIRIDQDESFRPLSEKLQRLIDEKRAGALGGAALIASLEEMTEAVRAAVEESQRPIAQQLALRIKTRNPALPDTDVAAAASGVLVEADRLCFAGWWNSSAVDPELGTALLLLVASRFPTSGLLADDPMVFITGLVQLLKRKHYTPAAKDAGT</sequence>
<feature type="region of interest" description="Disordered" evidence="11">
    <location>
        <begin position="1"/>
        <end position="31"/>
    </location>
</feature>
<keyword evidence="8 10" id="KW-0067">ATP-binding</keyword>
<keyword evidence="3" id="KW-0540">Nuclease</keyword>
<dbReference type="Gene3D" id="3.90.1570.50">
    <property type="match status" value="1"/>
</dbReference>
<evidence type="ECO:0000256" key="9">
    <source>
        <dbReference type="ARBA" id="ARBA00023125"/>
    </source>
</evidence>
<feature type="domain" description="Helicase ATP-binding" evidence="12">
    <location>
        <begin position="314"/>
        <end position="475"/>
    </location>
</feature>
<dbReference type="CDD" id="cd22332">
    <property type="entry name" value="HsdR_N"/>
    <property type="match status" value="1"/>
</dbReference>
<evidence type="ECO:0000313" key="13">
    <source>
        <dbReference type="EMBL" id="MEG3183193.1"/>
    </source>
</evidence>
<dbReference type="EMBL" id="JAXGFP010000002">
    <property type="protein sequence ID" value="MEG3183193.1"/>
    <property type="molecule type" value="Genomic_DNA"/>
</dbReference>
<dbReference type="PANTHER" id="PTHR30195">
    <property type="entry name" value="TYPE I SITE-SPECIFIC DEOXYRIBONUCLEASE PROTEIN SUBUNIT M AND R"/>
    <property type="match status" value="1"/>
</dbReference>
<evidence type="ECO:0000256" key="5">
    <source>
        <dbReference type="ARBA" id="ARBA00022747"/>
    </source>
</evidence>
<evidence type="ECO:0000256" key="3">
    <source>
        <dbReference type="ARBA" id="ARBA00022722"/>
    </source>
</evidence>
<evidence type="ECO:0000256" key="4">
    <source>
        <dbReference type="ARBA" id="ARBA00022741"/>
    </source>
</evidence>
<comment type="subunit">
    <text evidence="10">The type I restriction/modification system is composed of three polypeptides R, M and S.</text>
</comment>
<dbReference type="Gene3D" id="3.40.50.300">
    <property type="entry name" value="P-loop containing nucleotide triphosphate hydrolases"/>
    <property type="match status" value="2"/>
</dbReference>
<dbReference type="Proteomes" id="UP001355056">
    <property type="component" value="Unassembled WGS sequence"/>
</dbReference>
<dbReference type="InterPro" id="IPR007409">
    <property type="entry name" value="Restrct_endonuc_type1_HsdR_N"/>
</dbReference>
<dbReference type="InterPro" id="IPR004473">
    <property type="entry name" value="Restrct_endonuc_typeI_HsdR"/>
</dbReference>
<evidence type="ECO:0000256" key="11">
    <source>
        <dbReference type="SAM" id="MobiDB-lite"/>
    </source>
</evidence>
<feature type="compositionally biased region" description="Polar residues" evidence="11">
    <location>
        <begin position="13"/>
        <end position="23"/>
    </location>
</feature>
<keyword evidence="6" id="KW-0255">Endonuclease</keyword>
<keyword evidence="14" id="KW-1185">Reference proteome</keyword>
<dbReference type="InterPro" id="IPR051268">
    <property type="entry name" value="Type-I_R_enzyme_R_subunit"/>
</dbReference>
<dbReference type="CDD" id="cd18800">
    <property type="entry name" value="SF2_C_EcoR124I-like"/>
    <property type="match status" value="1"/>
</dbReference>
<dbReference type="PANTHER" id="PTHR30195:SF15">
    <property type="entry name" value="TYPE I RESTRICTION ENZYME HINDI ENDONUCLEASE SUBUNIT"/>
    <property type="match status" value="1"/>
</dbReference>
<dbReference type="GO" id="GO:0009035">
    <property type="term" value="F:type I site-specific deoxyribonuclease activity"/>
    <property type="evidence" value="ECO:0007669"/>
    <property type="project" value="UniProtKB-EC"/>
</dbReference>
<gene>
    <name evidence="13" type="ORF">SNE34_04090</name>
</gene>
<dbReference type="InterPro" id="IPR055180">
    <property type="entry name" value="HsdR_RecA-like_helicase_dom_2"/>
</dbReference>
<comment type="similarity">
    <text evidence="2 10">Belongs to the HsdR family.</text>
</comment>
<organism evidence="13 14">
    <name type="scientific">Novilysobacter erysipheiresistens</name>
    <dbReference type="NCBI Taxonomy" id="1749332"/>
    <lineage>
        <taxon>Bacteria</taxon>
        <taxon>Pseudomonadati</taxon>
        <taxon>Pseudomonadota</taxon>
        <taxon>Gammaproteobacteria</taxon>
        <taxon>Lysobacterales</taxon>
        <taxon>Lysobacteraceae</taxon>
        <taxon>Novilysobacter</taxon>
    </lineage>
</organism>
<name>A0ABU7YW87_9GAMM</name>
<dbReference type="PROSITE" id="PS51192">
    <property type="entry name" value="HELICASE_ATP_BIND_1"/>
    <property type="match status" value="1"/>
</dbReference>
<dbReference type="NCBIfam" id="TIGR00348">
    <property type="entry name" value="hsdR"/>
    <property type="match status" value="1"/>
</dbReference>
<dbReference type="EC" id="3.1.21.3" evidence="10"/>
<feature type="compositionally biased region" description="Basic and acidic residues" evidence="11">
    <location>
        <begin position="1"/>
        <end position="12"/>
    </location>
</feature>
<keyword evidence="5 10" id="KW-0680">Restriction system</keyword>
<dbReference type="InterPro" id="IPR027417">
    <property type="entry name" value="P-loop_NTPase"/>
</dbReference>
<evidence type="ECO:0000256" key="6">
    <source>
        <dbReference type="ARBA" id="ARBA00022759"/>
    </source>
</evidence>
<reference evidence="13 14" key="1">
    <citation type="journal article" date="2016" name="Int. J. Syst. Evol. Microbiol.">
        <title>Lysobacter erysipheiresistens sp. nov., an antagonist of powdery mildew, isolated from tobacco-cultivated soil.</title>
        <authorList>
            <person name="Xie B."/>
            <person name="Li T."/>
            <person name="Lin X."/>
            <person name="Wang C.J."/>
            <person name="Chen Y.J."/>
            <person name="Liu W.J."/>
            <person name="Zhao Z.W."/>
        </authorList>
    </citation>
    <scope>NUCLEOTIDE SEQUENCE [LARGE SCALE GENOMIC DNA]</scope>
    <source>
        <strain evidence="13 14">RS-LYSO-3</strain>
    </source>
</reference>
<dbReference type="Pfam" id="PF04313">
    <property type="entry name" value="HSDR_N"/>
    <property type="match status" value="1"/>
</dbReference>
<evidence type="ECO:0000256" key="1">
    <source>
        <dbReference type="ARBA" id="ARBA00000851"/>
    </source>
</evidence>
<proteinExistence type="inferred from homology"/>
<evidence type="ECO:0000259" key="12">
    <source>
        <dbReference type="PROSITE" id="PS51192"/>
    </source>
</evidence>